<protein>
    <submittedName>
        <fullName evidence="1">Uncharacterized protein</fullName>
    </submittedName>
</protein>
<reference evidence="1 2" key="1">
    <citation type="journal article" date="2022" name="New Phytol.">
        <title>Ecological generalism drives hyperdiversity of secondary metabolite gene clusters in xylarialean endophytes.</title>
        <authorList>
            <person name="Franco M.E.E."/>
            <person name="Wisecaver J.H."/>
            <person name="Arnold A.E."/>
            <person name="Ju Y.M."/>
            <person name="Slot J.C."/>
            <person name="Ahrendt S."/>
            <person name="Moore L.P."/>
            <person name="Eastman K.E."/>
            <person name="Scott K."/>
            <person name="Konkel Z."/>
            <person name="Mondo S.J."/>
            <person name="Kuo A."/>
            <person name="Hayes R.D."/>
            <person name="Haridas S."/>
            <person name="Andreopoulos B."/>
            <person name="Riley R."/>
            <person name="LaButti K."/>
            <person name="Pangilinan J."/>
            <person name="Lipzen A."/>
            <person name="Amirebrahimi M."/>
            <person name="Yan J."/>
            <person name="Adam C."/>
            <person name="Keymanesh K."/>
            <person name="Ng V."/>
            <person name="Louie K."/>
            <person name="Northen T."/>
            <person name="Drula E."/>
            <person name="Henrissat B."/>
            <person name="Hsieh H.M."/>
            <person name="Youens-Clark K."/>
            <person name="Lutzoni F."/>
            <person name="Miadlikowska J."/>
            <person name="Eastwood D.C."/>
            <person name="Hamelin R.C."/>
            <person name="Grigoriev I.V."/>
            <person name="U'Ren J.M."/>
        </authorList>
    </citation>
    <scope>NUCLEOTIDE SEQUENCE [LARGE SCALE GENOMIC DNA]</scope>
    <source>
        <strain evidence="1 2">ER1909</strain>
    </source>
</reference>
<name>A0ACC0DJR6_9PEZI</name>
<evidence type="ECO:0000313" key="2">
    <source>
        <dbReference type="Proteomes" id="UP001497680"/>
    </source>
</evidence>
<accession>A0ACC0DJR6</accession>
<proteinExistence type="predicted"/>
<dbReference type="Proteomes" id="UP001497680">
    <property type="component" value="Unassembled WGS sequence"/>
</dbReference>
<dbReference type="EMBL" id="MU394282">
    <property type="protein sequence ID" value="KAI6092996.1"/>
    <property type="molecule type" value="Genomic_DNA"/>
</dbReference>
<evidence type="ECO:0000313" key="1">
    <source>
        <dbReference type="EMBL" id="KAI6092996.1"/>
    </source>
</evidence>
<comment type="caution">
    <text evidence="1">The sequence shown here is derived from an EMBL/GenBank/DDBJ whole genome shotgun (WGS) entry which is preliminary data.</text>
</comment>
<sequence length="113" mass="13125">MPRKNRNFNGETASLRAAQDKASDEYRATIAEAKPRLATLDQEHKDAMAEAKRQLEKIEHEKAIAESSVKLKEHVKEYAKAMEESETKLRNLERERNAIEAYTRQHQKEMEEA</sequence>
<keyword evidence="2" id="KW-1185">Reference proteome</keyword>
<organism evidence="1 2">
    <name type="scientific">Hypoxylon rubiginosum</name>
    <dbReference type="NCBI Taxonomy" id="110542"/>
    <lineage>
        <taxon>Eukaryota</taxon>
        <taxon>Fungi</taxon>
        <taxon>Dikarya</taxon>
        <taxon>Ascomycota</taxon>
        <taxon>Pezizomycotina</taxon>
        <taxon>Sordariomycetes</taxon>
        <taxon>Xylariomycetidae</taxon>
        <taxon>Xylariales</taxon>
        <taxon>Hypoxylaceae</taxon>
        <taxon>Hypoxylon</taxon>
    </lineage>
</organism>
<gene>
    <name evidence="1" type="ORF">F4821DRAFT_114255</name>
</gene>